<dbReference type="CDD" id="cd01298">
    <property type="entry name" value="ATZ_TRZ_like"/>
    <property type="match status" value="1"/>
</dbReference>
<dbReference type="InterPro" id="IPR006680">
    <property type="entry name" value="Amidohydro-rel"/>
</dbReference>
<feature type="binding site" evidence="4">
    <location>
        <position position="72"/>
    </location>
    <ligand>
        <name>Zn(2+)</name>
        <dbReference type="ChEBI" id="CHEBI:29105"/>
    </ligand>
</feature>
<dbReference type="GO" id="GO:0046872">
    <property type="term" value="F:metal ion binding"/>
    <property type="evidence" value="ECO:0007669"/>
    <property type="project" value="UniProtKB-KW"/>
</dbReference>
<keyword evidence="7" id="KW-1185">Reference proteome</keyword>
<dbReference type="FunFam" id="3.20.20.140:FF:000014">
    <property type="entry name" value="5-methylthioadenosine/S-adenosylhomocysteine deaminase"/>
    <property type="match status" value="1"/>
</dbReference>
<evidence type="ECO:0000256" key="4">
    <source>
        <dbReference type="HAMAP-Rule" id="MF_01281"/>
    </source>
</evidence>
<name>A0A1H4FKF2_9BACT</name>
<dbReference type="Gene3D" id="3.20.20.140">
    <property type="entry name" value="Metal-dependent hydrolases"/>
    <property type="match status" value="1"/>
</dbReference>
<dbReference type="GO" id="GO:0090614">
    <property type="term" value="F:5'-methylthioadenosine deaminase activity"/>
    <property type="evidence" value="ECO:0007669"/>
    <property type="project" value="UniProtKB-UniRule"/>
</dbReference>
<dbReference type="SUPFAM" id="SSF51556">
    <property type="entry name" value="Metallo-dependent hydrolases"/>
    <property type="match status" value="1"/>
</dbReference>
<evidence type="ECO:0000313" key="7">
    <source>
        <dbReference type="Proteomes" id="UP000183253"/>
    </source>
</evidence>
<feature type="binding site" evidence="4">
    <location>
        <position position="303"/>
    </location>
    <ligand>
        <name>substrate</name>
    </ligand>
</feature>
<gene>
    <name evidence="4" type="primary">mtaD</name>
    <name evidence="6" type="ORF">SAMN05444145_11121</name>
</gene>
<feature type="binding site" evidence="4">
    <location>
        <position position="101"/>
    </location>
    <ligand>
        <name>substrate</name>
    </ligand>
</feature>
<proteinExistence type="inferred from homology"/>
<reference evidence="6 7" key="1">
    <citation type="submission" date="2016-10" db="EMBL/GenBank/DDBJ databases">
        <authorList>
            <person name="de Groot N.N."/>
        </authorList>
    </citation>
    <scope>NUCLEOTIDE SEQUENCE [LARGE SCALE GENOMIC DNA]</scope>
    <source>
        <strain evidence="6 7">DSM 25383</strain>
    </source>
</reference>
<dbReference type="InterPro" id="IPR011059">
    <property type="entry name" value="Metal-dep_hydrolase_composite"/>
</dbReference>
<evidence type="ECO:0000256" key="3">
    <source>
        <dbReference type="ARBA" id="ARBA00022833"/>
    </source>
</evidence>
<accession>A0A1H4FKF2</accession>
<dbReference type="InterPro" id="IPR023512">
    <property type="entry name" value="Deaminase_MtaD/DadD"/>
</dbReference>
<dbReference type="OrthoDB" id="9797498at2"/>
<feature type="binding site" evidence="4">
    <location>
        <position position="218"/>
    </location>
    <ligand>
        <name>substrate</name>
    </ligand>
</feature>
<dbReference type="AlphaFoldDB" id="A0A1H4FKF2"/>
<dbReference type="RefSeq" id="WP_010261032.1">
    <property type="nucleotide sequence ID" value="NZ_CAEG01000007.1"/>
</dbReference>
<dbReference type="InterPro" id="IPR032466">
    <property type="entry name" value="Metal_Hydrolase"/>
</dbReference>
<feature type="binding site" evidence="4">
    <location>
        <position position="188"/>
    </location>
    <ligand>
        <name>substrate</name>
    </ligand>
</feature>
<keyword evidence="1 4" id="KW-0479">Metal-binding</keyword>
<sequence length="437" mass="46644">MAILFSNATVLPMTASGDEPRTFTGAVGIDGDRIALVTASETDAAAFRAAHPGLRVIDCRGKLLMPGLVNTHCHAAMTLQRSYADDISLMAWLHDYIWPFEAHQTPDDVALGMTLGIVEMLLGGVTSFVDMYYFENRCVEVAERLGIRALLGCNYFDTNIDEVLPQAEEAVRLAAAGSGRVRIAVAPHSPYTVSPENLVRGKELADKHGLHLMTHISETQDEVRIVREKYGRTSVEHLDRLGLLGPKTIGAHCVHVTDSDIATLAARGVTVSHNPQSNMKISSGVAPVEKLRAAGALVTIGTDGTCSNNDLDMFEELRTAAFLQKSATGDPVALPAYEALRLATANGARAMGCADGGLGVIREGALADVIVVDLQKPHLQPVHNVVSNVVYCGKASDVETVVVGGRIVVENRRIEGVDLPELYRGVAGAVARIKAAQ</sequence>
<dbReference type="PANTHER" id="PTHR43794">
    <property type="entry name" value="AMINOHYDROLASE SSNA-RELATED"/>
    <property type="match status" value="1"/>
</dbReference>
<organism evidence="6 7">
    <name type="scientific">Alistipes timonensis JC136</name>
    <dbReference type="NCBI Taxonomy" id="1033731"/>
    <lineage>
        <taxon>Bacteria</taxon>
        <taxon>Pseudomonadati</taxon>
        <taxon>Bacteroidota</taxon>
        <taxon>Bacteroidia</taxon>
        <taxon>Bacteroidales</taxon>
        <taxon>Rikenellaceae</taxon>
        <taxon>Alistipes</taxon>
    </lineage>
</organism>
<feature type="binding site" evidence="4">
    <location>
        <position position="215"/>
    </location>
    <ligand>
        <name>Zn(2+)</name>
        <dbReference type="ChEBI" id="CHEBI:29105"/>
    </ligand>
</feature>
<comment type="function">
    <text evidence="4">Catalyzes the deamination of 5-methylthioadenosine and S-adenosyl-L-homocysteine into 5-methylthioinosine and S-inosyl-L-homocysteine, respectively. Is also able to deaminate adenosine.</text>
</comment>
<feature type="domain" description="Amidohydrolase-related" evidence="5">
    <location>
        <begin position="64"/>
        <end position="408"/>
    </location>
</feature>
<keyword evidence="2 4" id="KW-0378">Hydrolase</keyword>
<evidence type="ECO:0000313" key="6">
    <source>
        <dbReference type="EMBL" id="SEA97776.1"/>
    </source>
</evidence>
<dbReference type="HAMAP" id="MF_01281">
    <property type="entry name" value="MTA_SAH_deamin"/>
    <property type="match status" value="1"/>
</dbReference>
<dbReference type="EC" id="3.5.4.31" evidence="4"/>
<evidence type="ECO:0000256" key="2">
    <source>
        <dbReference type="ARBA" id="ARBA00022801"/>
    </source>
</evidence>
<protein>
    <recommendedName>
        <fullName evidence="4">5-methylthioadenosine/S-adenosylhomocysteine deaminase</fullName>
        <shortName evidence="4">MTA/SAH deaminase</shortName>
        <ecNumber evidence="4">3.5.4.28</ecNumber>
        <ecNumber evidence="4">3.5.4.31</ecNumber>
    </recommendedName>
</protein>
<dbReference type="Proteomes" id="UP000183253">
    <property type="component" value="Unassembled WGS sequence"/>
</dbReference>
<comment type="cofactor">
    <cofactor evidence="4">
        <name>Zn(2+)</name>
        <dbReference type="ChEBI" id="CHEBI:29105"/>
    </cofactor>
    <text evidence="4">Binds 1 zinc ion per subunit.</text>
</comment>
<dbReference type="InterPro" id="IPR050287">
    <property type="entry name" value="MTA/SAH_deaminase"/>
</dbReference>
<dbReference type="SUPFAM" id="SSF51338">
    <property type="entry name" value="Composite domain of metallo-dependent hydrolases"/>
    <property type="match status" value="1"/>
</dbReference>
<evidence type="ECO:0000259" key="5">
    <source>
        <dbReference type="Pfam" id="PF01979"/>
    </source>
</evidence>
<comment type="catalytic activity">
    <reaction evidence="4">
        <text>S-methyl-5'-thioadenosine + H2O + H(+) = S-methyl-5'-thioinosine + NH4(+)</text>
        <dbReference type="Rhea" id="RHEA:25025"/>
        <dbReference type="ChEBI" id="CHEBI:15377"/>
        <dbReference type="ChEBI" id="CHEBI:15378"/>
        <dbReference type="ChEBI" id="CHEBI:17509"/>
        <dbReference type="ChEBI" id="CHEBI:28938"/>
        <dbReference type="ChEBI" id="CHEBI:48595"/>
        <dbReference type="EC" id="3.5.4.31"/>
    </reaction>
</comment>
<dbReference type="STRING" id="1033731.SAMN05444145_11121"/>
<keyword evidence="3 4" id="KW-0862">Zinc</keyword>
<comment type="similarity">
    <text evidence="4">Belongs to the metallo-dependent hydrolases superfamily. MTA/SAH deaminase family.</text>
</comment>
<comment type="catalytic activity">
    <reaction evidence="4">
        <text>S-adenosyl-L-homocysteine + H2O + H(+) = S-inosyl-L-homocysteine + NH4(+)</text>
        <dbReference type="Rhea" id="RHEA:20716"/>
        <dbReference type="ChEBI" id="CHEBI:15377"/>
        <dbReference type="ChEBI" id="CHEBI:15378"/>
        <dbReference type="ChEBI" id="CHEBI:28938"/>
        <dbReference type="ChEBI" id="CHEBI:57856"/>
        <dbReference type="ChEBI" id="CHEBI:57985"/>
        <dbReference type="EC" id="3.5.4.28"/>
    </reaction>
</comment>
<dbReference type="Gene3D" id="2.30.40.10">
    <property type="entry name" value="Urease, subunit C, domain 1"/>
    <property type="match status" value="1"/>
</dbReference>
<dbReference type="PANTHER" id="PTHR43794:SF11">
    <property type="entry name" value="AMIDOHYDROLASE-RELATED DOMAIN-CONTAINING PROTEIN"/>
    <property type="match status" value="1"/>
</dbReference>
<evidence type="ECO:0000256" key="1">
    <source>
        <dbReference type="ARBA" id="ARBA00022723"/>
    </source>
</evidence>
<comment type="caution">
    <text evidence="4">Lacks conserved residue(s) required for the propagation of feature annotation.</text>
</comment>
<dbReference type="Pfam" id="PF01979">
    <property type="entry name" value="Amidohydro_1"/>
    <property type="match status" value="1"/>
</dbReference>
<feature type="binding site" evidence="4">
    <location>
        <position position="303"/>
    </location>
    <ligand>
        <name>Zn(2+)</name>
        <dbReference type="ChEBI" id="CHEBI:29105"/>
    </ligand>
</feature>
<dbReference type="GO" id="GO:0050270">
    <property type="term" value="F:S-adenosylhomocysteine deaminase activity"/>
    <property type="evidence" value="ECO:0007669"/>
    <property type="project" value="UniProtKB-UniRule"/>
</dbReference>
<feature type="binding site" evidence="4">
    <location>
        <position position="74"/>
    </location>
    <ligand>
        <name>Zn(2+)</name>
        <dbReference type="ChEBI" id="CHEBI:29105"/>
    </ligand>
</feature>
<dbReference type="EC" id="3.5.4.28" evidence="4"/>
<dbReference type="EMBL" id="FNRI01000011">
    <property type="protein sequence ID" value="SEA97776.1"/>
    <property type="molecule type" value="Genomic_DNA"/>
</dbReference>